<evidence type="ECO:0000313" key="2">
    <source>
        <dbReference type="EMBL" id="GAP92094.1"/>
    </source>
</evidence>
<name>A0A1W2TU55_ROSNE</name>
<accession>A0A1W2TU55</accession>
<dbReference type="OrthoDB" id="4747402at2759"/>
<gene>
    <name evidence="2" type="ORF">SAMD00023353_6600350</name>
</gene>
<sequence length="132" mass="14560">MDAQWAPLCEVTAYRILRNGFSIDINALTRVQFGAELDTGVVLIVSAGSRFVRDVEHTTPGIIDGLKDMAKDGRKSAPFSFFYRRREGAGVSILPEVVGKTENKYTPESNGDLKSEMKKGERETKDADAVFS</sequence>
<dbReference type="AlphaFoldDB" id="A0A1W2TU55"/>
<evidence type="ECO:0000256" key="1">
    <source>
        <dbReference type="SAM" id="MobiDB-lite"/>
    </source>
</evidence>
<protein>
    <submittedName>
        <fullName evidence="2">Uncharacterized protein</fullName>
    </submittedName>
</protein>
<organism evidence="2">
    <name type="scientific">Rosellinia necatrix</name>
    <name type="common">White root-rot fungus</name>
    <dbReference type="NCBI Taxonomy" id="77044"/>
    <lineage>
        <taxon>Eukaryota</taxon>
        <taxon>Fungi</taxon>
        <taxon>Dikarya</taxon>
        <taxon>Ascomycota</taxon>
        <taxon>Pezizomycotina</taxon>
        <taxon>Sordariomycetes</taxon>
        <taxon>Xylariomycetidae</taxon>
        <taxon>Xylariales</taxon>
        <taxon>Xylariaceae</taxon>
        <taxon>Rosellinia</taxon>
    </lineage>
</organism>
<proteinExistence type="predicted"/>
<dbReference type="EMBL" id="DF977511">
    <property type="protein sequence ID" value="GAP92094.1"/>
    <property type="molecule type" value="Genomic_DNA"/>
</dbReference>
<keyword evidence="3" id="KW-1185">Reference proteome</keyword>
<reference evidence="2" key="1">
    <citation type="submission" date="2016-03" db="EMBL/GenBank/DDBJ databases">
        <title>Draft genome sequence of Rosellinia necatrix.</title>
        <authorList>
            <person name="Kanematsu S."/>
        </authorList>
    </citation>
    <scope>NUCLEOTIDE SEQUENCE [LARGE SCALE GENOMIC DNA]</scope>
    <source>
        <strain evidence="2">W97</strain>
    </source>
</reference>
<evidence type="ECO:0000313" key="3">
    <source>
        <dbReference type="Proteomes" id="UP000054516"/>
    </source>
</evidence>
<feature type="region of interest" description="Disordered" evidence="1">
    <location>
        <begin position="101"/>
        <end position="132"/>
    </location>
</feature>
<dbReference type="Proteomes" id="UP000054516">
    <property type="component" value="Unassembled WGS sequence"/>
</dbReference>